<dbReference type="AlphaFoldDB" id="A0A2P8CI04"/>
<proteinExistence type="predicted"/>
<dbReference type="Proteomes" id="UP000240621">
    <property type="component" value="Unassembled WGS sequence"/>
</dbReference>
<evidence type="ECO:0000313" key="1">
    <source>
        <dbReference type="EMBL" id="PSK84605.1"/>
    </source>
</evidence>
<organism evidence="1 2">
    <name type="scientific">Prolixibacter denitrificans</name>
    <dbReference type="NCBI Taxonomy" id="1541063"/>
    <lineage>
        <taxon>Bacteria</taxon>
        <taxon>Pseudomonadati</taxon>
        <taxon>Bacteroidota</taxon>
        <taxon>Bacteroidia</taxon>
        <taxon>Marinilabiliales</taxon>
        <taxon>Prolixibacteraceae</taxon>
        <taxon>Prolixibacter</taxon>
    </lineage>
</organism>
<gene>
    <name evidence="1" type="ORF">CLV93_102395</name>
</gene>
<dbReference type="EMBL" id="PYGC01000002">
    <property type="protein sequence ID" value="PSK84605.1"/>
    <property type="molecule type" value="Genomic_DNA"/>
</dbReference>
<name>A0A2P8CI04_9BACT</name>
<reference evidence="1 2" key="1">
    <citation type="submission" date="2018-03" db="EMBL/GenBank/DDBJ databases">
        <title>Genomic Encyclopedia of Archaeal and Bacterial Type Strains, Phase II (KMG-II): from individual species to whole genera.</title>
        <authorList>
            <person name="Goeker M."/>
        </authorList>
    </citation>
    <scope>NUCLEOTIDE SEQUENCE [LARGE SCALE GENOMIC DNA]</scope>
    <source>
        <strain evidence="1 2">DSM 27267</strain>
    </source>
</reference>
<sequence>MICSETSIKTRAVQGYTEEKFKFDHPFSLGELLKI</sequence>
<accession>A0A2P8CI04</accession>
<protein>
    <submittedName>
        <fullName evidence="1">Uncharacterized protein</fullName>
    </submittedName>
</protein>
<comment type="caution">
    <text evidence="1">The sequence shown here is derived from an EMBL/GenBank/DDBJ whole genome shotgun (WGS) entry which is preliminary data.</text>
</comment>
<evidence type="ECO:0000313" key="2">
    <source>
        <dbReference type="Proteomes" id="UP000240621"/>
    </source>
</evidence>